<dbReference type="EMBL" id="JARJCM010000201">
    <property type="protein sequence ID" value="KAJ7022839.1"/>
    <property type="molecule type" value="Genomic_DNA"/>
</dbReference>
<keyword evidence="2" id="KW-1185">Reference proteome</keyword>
<organism evidence="1 2">
    <name type="scientific">Mycena alexandri</name>
    <dbReference type="NCBI Taxonomy" id="1745969"/>
    <lineage>
        <taxon>Eukaryota</taxon>
        <taxon>Fungi</taxon>
        <taxon>Dikarya</taxon>
        <taxon>Basidiomycota</taxon>
        <taxon>Agaricomycotina</taxon>
        <taxon>Agaricomycetes</taxon>
        <taxon>Agaricomycetidae</taxon>
        <taxon>Agaricales</taxon>
        <taxon>Marasmiineae</taxon>
        <taxon>Mycenaceae</taxon>
        <taxon>Mycena</taxon>
    </lineage>
</organism>
<protein>
    <submittedName>
        <fullName evidence="1">Uncharacterized protein</fullName>
    </submittedName>
</protein>
<reference evidence="1" key="1">
    <citation type="submission" date="2023-03" db="EMBL/GenBank/DDBJ databases">
        <title>Massive genome expansion in bonnet fungi (Mycena s.s.) driven by repeated elements and novel gene families across ecological guilds.</title>
        <authorList>
            <consortium name="Lawrence Berkeley National Laboratory"/>
            <person name="Harder C.B."/>
            <person name="Miyauchi S."/>
            <person name="Viragh M."/>
            <person name="Kuo A."/>
            <person name="Thoen E."/>
            <person name="Andreopoulos B."/>
            <person name="Lu D."/>
            <person name="Skrede I."/>
            <person name="Drula E."/>
            <person name="Henrissat B."/>
            <person name="Morin E."/>
            <person name="Kohler A."/>
            <person name="Barry K."/>
            <person name="LaButti K."/>
            <person name="Morin E."/>
            <person name="Salamov A."/>
            <person name="Lipzen A."/>
            <person name="Mereny Z."/>
            <person name="Hegedus B."/>
            <person name="Baldrian P."/>
            <person name="Stursova M."/>
            <person name="Weitz H."/>
            <person name="Taylor A."/>
            <person name="Grigoriev I.V."/>
            <person name="Nagy L.G."/>
            <person name="Martin F."/>
            <person name="Kauserud H."/>
        </authorList>
    </citation>
    <scope>NUCLEOTIDE SEQUENCE</scope>
    <source>
        <strain evidence="1">CBHHK200</strain>
    </source>
</reference>
<sequence>MGYGRYHGPGQKCWPWYLPWARHRREENLARGTTHGHPSNPSGSKDQKGFISGIWAPFGLPKGLLQSLDPGLSACEVGATSEHIKFVLSAYRAACKLALVRAFGTGQPVNWLWCGHSVGDWAGTGLVRKPCPWAVAYWAARKLAPVRAFGGRLGWYWASYWAARKLAPMRAFGGRLVESPALGLSVAHWQPVNRFWCAYWMPASYSARGTPTTA</sequence>
<comment type="caution">
    <text evidence="1">The sequence shown here is derived from an EMBL/GenBank/DDBJ whole genome shotgun (WGS) entry which is preliminary data.</text>
</comment>
<evidence type="ECO:0000313" key="1">
    <source>
        <dbReference type="EMBL" id="KAJ7022839.1"/>
    </source>
</evidence>
<proteinExistence type="predicted"/>
<gene>
    <name evidence="1" type="ORF">C8F04DRAFT_1194109</name>
</gene>
<evidence type="ECO:0000313" key="2">
    <source>
        <dbReference type="Proteomes" id="UP001218188"/>
    </source>
</evidence>
<dbReference type="AlphaFoldDB" id="A0AAD6WVM6"/>
<dbReference type="Proteomes" id="UP001218188">
    <property type="component" value="Unassembled WGS sequence"/>
</dbReference>
<name>A0AAD6WVM6_9AGAR</name>
<accession>A0AAD6WVM6</accession>